<proteinExistence type="predicted"/>
<evidence type="ECO:0000313" key="3">
    <source>
        <dbReference type="Proteomes" id="UP000295560"/>
    </source>
</evidence>
<keyword evidence="3" id="KW-1185">Reference proteome</keyword>
<evidence type="ECO:0000256" key="1">
    <source>
        <dbReference type="SAM" id="MobiDB-lite"/>
    </source>
</evidence>
<sequence length="57" mass="6284">MAGEHGHDYTYDMAHEMKTIARLPQQRRGSARPLGTGAAPRELDPDTDLGHDCAHEV</sequence>
<gene>
    <name evidence="2" type="ORF">EV378_0683</name>
</gene>
<dbReference type="RefSeq" id="WP_165922124.1">
    <property type="nucleotide sequence ID" value="NZ_SMFZ01000001.1"/>
</dbReference>
<dbReference type="EMBL" id="SMFZ01000001">
    <property type="protein sequence ID" value="TCK24889.1"/>
    <property type="molecule type" value="Genomic_DNA"/>
</dbReference>
<dbReference type="AlphaFoldDB" id="A0A4R1HXU1"/>
<feature type="region of interest" description="Disordered" evidence="1">
    <location>
        <begin position="20"/>
        <end position="57"/>
    </location>
</feature>
<organism evidence="2 3">
    <name type="scientific">Pseudonocardia endophytica</name>
    <dbReference type="NCBI Taxonomy" id="401976"/>
    <lineage>
        <taxon>Bacteria</taxon>
        <taxon>Bacillati</taxon>
        <taxon>Actinomycetota</taxon>
        <taxon>Actinomycetes</taxon>
        <taxon>Pseudonocardiales</taxon>
        <taxon>Pseudonocardiaceae</taxon>
        <taxon>Pseudonocardia</taxon>
    </lineage>
</organism>
<feature type="compositionally biased region" description="Basic and acidic residues" evidence="1">
    <location>
        <begin position="41"/>
        <end position="57"/>
    </location>
</feature>
<comment type="caution">
    <text evidence="2">The sequence shown here is derived from an EMBL/GenBank/DDBJ whole genome shotgun (WGS) entry which is preliminary data.</text>
</comment>
<name>A0A4R1HXU1_PSEEN</name>
<evidence type="ECO:0000313" key="2">
    <source>
        <dbReference type="EMBL" id="TCK24889.1"/>
    </source>
</evidence>
<protein>
    <submittedName>
        <fullName evidence="2">Uncharacterized protein</fullName>
    </submittedName>
</protein>
<dbReference type="Proteomes" id="UP000295560">
    <property type="component" value="Unassembled WGS sequence"/>
</dbReference>
<reference evidence="2 3" key="1">
    <citation type="submission" date="2019-03" db="EMBL/GenBank/DDBJ databases">
        <title>Sequencing the genomes of 1000 actinobacteria strains.</title>
        <authorList>
            <person name="Klenk H.-P."/>
        </authorList>
    </citation>
    <scope>NUCLEOTIDE SEQUENCE [LARGE SCALE GENOMIC DNA]</scope>
    <source>
        <strain evidence="2 3">DSM 44969</strain>
    </source>
</reference>
<accession>A0A4R1HXU1</accession>